<feature type="domain" description="ABC transporter" evidence="9">
    <location>
        <begin position="259"/>
        <end position="502"/>
    </location>
</feature>
<dbReference type="InterPro" id="IPR017871">
    <property type="entry name" value="ABC_transporter-like_CS"/>
</dbReference>
<dbReference type="PROSITE" id="PS50893">
    <property type="entry name" value="ABC_TRANSPORTER_2"/>
    <property type="match status" value="2"/>
</dbReference>
<dbReference type="RefSeq" id="WP_255854184.1">
    <property type="nucleotide sequence ID" value="NZ_CP073347.1"/>
</dbReference>
<dbReference type="PANTHER" id="PTHR43790">
    <property type="entry name" value="CARBOHYDRATE TRANSPORT ATP-BINDING PROTEIN MG119-RELATED"/>
    <property type="match status" value="1"/>
</dbReference>
<evidence type="ECO:0000256" key="7">
    <source>
        <dbReference type="ARBA" id="ARBA00022967"/>
    </source>
</evidence>
<evidence type="ECO:0000313" key="11">
    <source>
        <dbReference type="Proteomes" id="UP001058461"/>
    </source>
</evidence>
<evidence type="ECO:0000256" key="6">
    <source>
        <dbReference type="ARBA" id="ARBA00022840"/>
    </source>
</evidence>
<evidence type="ECO:0000256" key="3">
    <source>
        <dbReference type="ARBA" id="ARBA00022597"/>
    </source>
</evidence>
<accession>A0ABY5HIL3</accession>
<evidence type="ECO:0000256" key="4">
    <source>
        <dbReference type="ARBA" id="ARBA00022737"/>
    </source>
</evidence>
<sequence length="503" mass="54386">MTQTEDTILTLANVRKTFGPVVALKQMDLTVRRGRVHTLLGENGAGKSTLMKILAGVFSATEGKITLDGKIYNPQSPREAAAQGLSIVFQELSLCNNLTVAENILATREPARMGFINSRKLLNDASALVKRLGLPIDVTARVGELSIAQRQLVEIAKGLSHPARVVILDEPTSSLSDSEAEILFRIIQELTARGTAVIYISHRMEEIMRISDDITIIRDGEYITTLERDKTSIEALIALMVGRTMDEIYPPRLSPPPADAIAPVLSVEGLARTGEFEDIHFELHPGEILGFFGLIGSGRSEIMNTLFGMRSASGRICLDGHDVAFRSPVDAIASGIGFVTENRKEEGLVLGAAVKPNMTMASLDQFSSRSGFMRSQAEQVVAADQVERLGVRTASLETVAGTLSGGNQQKIVFAKWLTTKPRVLILDEPTRGVDVGAKFEIYRIIRQLAADGTAVILVSSELPEVLGLADRVVVMSEGRITNTAEVSTLTPERVMAYATGTSS</sequence>
<keyword evidence="6 10" id="KW-0067">ATP-binding</keyword>
<dbReference type="CDD" id="cd03216">
    <property type="entry name" value="ABC_Carb_Monos_I"/>
    <property type="match status" value="1"/>
</dbReference>
<dbReference type="Proteomes" id="UP001058461">
    <property type="component" value="Chromosome"/>
</dbReference>
<keyword evidence="11" id="KW-1185">Reference proteome</keyword>
<dbReference type="PROSITE" id="PS00211">
    <property type="entry name" value="ABC_TRANSPORTER_1"/>
    <property type="match status" value="1"/>
</dbReference>
<evidence type="ECO:0000259" key="9">
    <source>
        <dbReference type="PROSITE" id="PS50893"/>
    </source>
</evidence>
<reference evidence="10" key="1">
    <citation type="submission" date="2021-04" db="EMBL/GenBank/DDBJ databases">
        <title>Oceanospirillales bacteria with DddD are important DMSP degraders in coastal seawater.</title>
        <authorList>
            <person name="Liu J."/>
        </authorList>
    </citation>
    <scope>NUCLEOTIDE SEQUENCE</scope>
    <source>
        <strain evidence="10">D13-1</strain>
    </source>
</reference>
<dbReference type="InterPro" id="IPR027417">
    <property type="entry name" value="P-loop_NTPase"/>
</dbReference>
<dbReference type="SMART" id="SM00382">
    <property type="entry name" value="AAA"/>
    <property type="match status" value="2"/>
</dbReference>
<evidence type="ECO:0000256" key="1">
    <source>
        <dbReference type="ARBA" id="ARBA00022448"/>
    </source>
</evidence>
<keyword evidence="5" id="KW-0547">Nucleotide-binding</keyword>
<evidence type="ECO:0000313" key="10">
    <source>
        <dbReference type="EMBL" id="UTW12130.1"/>
    </source>
</evidence>
<dbReference type="Pfam" id="PF00005">
    <property type="entry name" value="ABC_tran"/>
    <property type="match status" value="2"/>
</dbReference>
<dbReference type="SUPFAM" id="SSF52540">
    <property type="entry name" value="P-loop containing nucleoside triphosphate hydrolases"/>
    <property type="match status" value="2"/>
</dbReference>
<dbReference type="PANTHER" id="PTHR43790:SF3">
    <property type="entry name" value="D-ALLOSE IMPORT ATP-BINDING PROTEIN ALSA-RELATED"/>
    <property type="match status" value="1"/>
</dbReference>
<keyword evidence="1" id="KW-0813">Transport</keyword>
<evidence type="ECO:0000256" key="8">
    <source>
        <dbReference type="ARBA" id="ARBA00023136"/>
    </source>
</evidence>
<dbReference type="GO" id="GO:0005524">
    <property type="term" value="F:ATP binding"/>
    <property type="evidence" value="ECO:0007669"/>
    <property type="project" value="UniProtKB-KW"/>
</dbReference>
<keyword evidence="2" id="KW-1003">Cell membrane</keyword>
<dbReference type="InterPro" id="IPR003593">
    <property type="entry name" value="AAA+_ATPase"/>
</dbReference>
<proteinExistence type="predicted"/>
<organism evidence="10 11">
    <name type="scientific">Marinobacterium rhizophilum</name>
    <dbReference type="NCBI Taxonomy" id="420402"/>
    <lineage>
        <taxon>Bacteria</taxon>
        <taxon>Pseudomonadati</taxon>
        <taxon>Pseudomonadota</taxon>
        <taxon>Gammaproteobacteria</taxon>
        <taxon>Oceanospirillales</taxon>
        <taxon>Oceanospirillaceae</taxon>
        <taxon>Marinobacterium</taxon>
    </lineage>
</organism>
<dbReference type="InterPro" id="IPR003439">
    <property type="entry name" value="ABC_transporter-like_ATP-bd"/>
</dbReference>
<protein>
    <submittedName>
        <fullName evidence="10">Sugar ABC transporter ATP-binding protein</fullName>
    </submittedName>
</protein>
<dbReference type="EMBL" id="CP073347">
    <property type="protein sequence ID" value="UTW12130.1"/>
    <property type="molecule type" value="Genomic_DNA"/>
</dbReference>
<keyword evidence="7" id="KW-1278">Translocase</keyword>
<evidence type="ECO:0000256" key="5">
    <source>
        <dbReference type="ARBA" id="ARBA00022741"/>
    </source>
</evidence>
<keyword evidence="3" id="KW-0762">Sugar transport</keyword>
<dbReference type="Gene3D" id="3.40.50.300">
    <property type="entry name" value="P-loop containing nucleotide triphosphate hydrolases"/>
    <property type="match status" value="2"/>
</dbReference>
<keyword evidence="4" id="KW-0677">Repeat</keyword>
<evidence type="ECO:0000256" key="2">
    <source>
        <dbReference type="ARBA" id="ARBA00022475"/>
    </source>
</evidence>
<keyword evidence="8" id="KW-0472">Membrane</keyword>
<feature type="domain" description="ABC transporter" evidence="9">
    <location>
        <begin position="9"/>
        <end position="244"/>
    </location>
</feature>
<dbReference type="InterPro" id="IPR050107">
    <property type="entry name" value="ABC_carbohydrate_import_ATPase"/>
</dbReference>
<name>A0ABY5HIL3_9GAMM</name>
<gene>
    <name evidence="10" type="ORF">KDW95_00085</name>
</gene>
<dbReference type="CDD" id="cd03215">
    <property type="entry name" value="ABC_Carb_Monos_II"/>
    <property type="match status" value="1"/>
</dbReference>